<dbReference type="PROSITE" id="PS50943">
    <property type="entry name" value="HTH_CROC1"/>
    <property type="match status" value="1"/>
</dbReference>
<evidence type="ECO:0000313" key="2">
    <source>
        <dbReference type="EMBL" id="MDY5166878.1"/>
    </source>
</evidence>
<sequence length="78" mass="8939">MEDHGKIIIKLDALLKASGLSKNKLSHRAEMQRSQINNYCQNRITRLDIDVLARICNTLGCTLNDLLEYIPPENEEDK</sequence>
<reference evidence="2" key="2">
    <citation type="submission" date="2022-03" db="EMBL/GenBank/DDBJ databases">
        <title>First case of bacteraemia caused by Dielma fastidiosa in a patient hospitalised with diverticulitis.</title>
        <authorList>
            <person name="Forman-Ankjaer B."/>
            <person name="Hvid-Jensen F."/>
            <person name="Kobel C.M."/>
            <person name="Greve T."/>
        </authorList>
    </citation>
    <scope>NUCLEOTIDE SEQUENCE</scope>
    <source>
        <strain evidence="2">AUH_DF_2021</strain>
    </source>
</reference>
<evidence type="ECO:0000313" key="4">
    <source>
        <dbReference type="Proteomes" id="UP000247612"/>
    </source>
</evidence>
<dbReference type="RefSeq" id="WP_022936609.1">
    <property type="nucleotide sequence ID" value="NZ_CABKRQ010000001.1"/>
</dbReference>
<dbReference type="SMART" id="SM00530">
    <property type="entry name" value="HTH_XRE"/>
    <property type="match status" value="1"/>
</dbReference>
<dbReference type="EMBL" id="QJKH01000001">
    <property type="protein sequence ID" value="PXX81692.1"/>
    <property type="molecule type" value="Genomic_DNA"/>
</dbReference>
<dbReference type="Gene3D" id="1.10.260.40">
    <property type="entry name" value="lambda repressor-like DNA-binding domains"/>
    <property type="match status" value="1"/>
</dbReference>
<name>A0A2V2EZL6_9FIRM</name>
<reference evidence="3 4" key="1">
    <citation type="submission" date="2018-05" db="EMBL/GenBank/DDBJ databases">
        <title>Genomic Encyclopedia of Type Strains, Phase IV (KMG-IV): sequencing the most valuable type-strain genomes for metagenomic binning, comparative biology and taxonomic classification.</title>
        <authorList>
            <person name="Goeker M."/>
        </authorList>
    </citation>
    <scope>NUCLEOTIDE SEQUENCE [LARGE SCALE GENOMIC DNA]</scope>
    <source>
        <strain evidence="3 4">JC118</strain>
    </source>
</reference>
<dbReference type="Proteomes" id="UP000247612">
    <property type="component" value="Unassembled WGS sequence"/>
</dbReference>
<dbReference type="STRING" id="1034346.GCA_000313565_00300"/>
<dbReference type="InterPro" id="IPR001387">
    <property type="entry name" value="Cro/C1-type_HTH"/>
</dbReference>
<gene>
    <name evidence="3" type="ORF">DES51_101304</name>
    <name evidence="2" type="ORF">MQE39_01905</name>
</gene>
<dbReference type="EMBL" id="JALDAW010000008">
    <property type="protein sequence ID" value="MDY5166878.1"/>
    <property type="molecule type" value="Genomic_DNA"/>
</dbReference>
<dbReference type="AlphaFoldDB" id="A0A2V2EZL6"/>
<comment type="caution">
    <text evidence="3">The sequence shown here is derived from an EMBL/GenBank/DDBJ whole genome shotgun (WGS) entry which is preliminary data.</text>
</comment>
<accession>A0A2V2EZL6</accession>
<keyword evidence="4" id="KW-1185">Reference proteome</keyword>
<proteinExistence type="predicted"/>
<dbReference type="SUPFAM" id="SSF47413">
    <property type="entry name" value="lambda repressor-like DNA-binding domains"/>
    <property type="match status" value="1"/>
</dbReference>
<evidence type="ECO:0000313" key="3">
    <source>
        <dbReference type="EMBL" id="PXX81692.1"/>
    </source>
</evidence>
<dbReference type="GeneID" id="94441701"/>
<protein>
    <submittedName>
        <fullName evidence="2">Helix-turn-helix transcriptional regulator</fullName>
    </submittedName>
    <submittedName>
        <fullName evidence="3">Putative transcriptional regulator</fullName>
    </submittedName>
</protein>
<evidence type="ECO:0000259" key="1">
    <source>
        <dbReference type="PROSITE" id="PS50943"/>
    </source>
</evidence>
<feature type="domain" description="HTH cro/C1-type" evidence="1">
    <location>
        <begin position="11"/>
        <end position="66"/>
    </location>
</feature>
<dbReference type="GO" id="GO:0003677">
    <property type="term" value="F:DNA binding"/>
    <property type="evidence" value="ECO:0007669"/>
    <property type="project" value="InterPro"/>
</dbReference>
<dbReference type="Proteomes" id="UP001276902">
    <property type="component" value="Unassembled WGS sequence"/>
</dbReference>
<dbReference type="Pfam" id="PF13443">
    <property type="entry name" value="HTH_26"/>
    <property type="match status" value="1"/>
</dbReference>
<organism evidence="3 4">
    <name type="scientific">Dielma fastidiosa</name>
    <dbReference type="NCBI Taxonomy" id="1034346"/>
    <lineage>
        <taxon>Bacteria</taxon>
        <taxon>Bacillati</taxon>
        <taxon>Bacillota</taxon>
        <taxon>Erysipelotrichia</taxon>
        <taxon>Erysipelotrichales</taxon>
        <taxon>Erysipelotrichaceae</taxon>
        <taxon>Dielma</taxon>
    </lineage>
</organism>
<dbReference type="OrthoDB" id="9804186at2"/>
<dbReference type="InterPro" id="IPR010982">
    <property type="entry name" value="Lambda_DNA-bd_dom_sf"/>
</dbReference>